<evidence type="ECO:0000313" key="1">
    <source>
        <dbReference type="EMBL" id="MEQ4484058.1"/>
    </source>
</evidence>
<name>A0ABV1KWN1_9BACL</name>
<dbReference type="EMBL" id="JASKHM010000009">
    <property type="protein sequence ID" value="MEQ4484058.1"/>
    <property type="molecule type" value="Genomic_DNA"/>
</dbReference>
<proteinExistence type="predicted"/>
<evidence type="ECO:0008006" key="3">
    <source>
        <dbReference type="Google" id="ProtNLM"/>
    </source>
</evidence>
<accession>A0ABV1KWN1</accession>
<gene>
    <name evidence="1" type="ORF">QJS35_16790</name>
</gene>
<reference evidence="1 2" key="1">
    <citation type="journal article" date="2023" name="Genome Announc.">
        <title>Pan-Genome Analyses of the Genus Cohnella and Proposal of the Novel Species Cohnella silvisoli sp. nov., Isolated from Forest Soil.</title>
        <authorList>
            <person name="Wang C."/>
            <person name="Mao L."/>
            <person name="Bao G."/>
            <person name="Zhu H."/>
        </authorList>
    </citation>
    <scope>NUCLEOTIDE SEQUENCE [LARGE SCALE GENOMIC DNA]</scope>
    <source>
        <strain evidence="1 2">NL03-T5-1</strain>
    </source>
</reference>
<protein>
    <recommendedName>
        <fullName evidence="3">NERD domain-containing protein</fullName>
    </recommendedName>
</protein>
<sequence>MEVDFSIKHKADRFREILESLLKNYQPQYYAVVVSNILNDVFNKREQFGRYPPHFLLHSIQSNCVYYRSNRSQELSEKKLQKILNHYRQYFDPVAMHFLEKDDGLTPFFINMFRQQFFLQWGHGSNSLGRMIMLFNLGKYPKSKAFFVKRYGMSFDQWLLTGSAIHAYISKKKQQTISPLYYFNSDEKIVPDSVIDSFFEINSILSTEIKNYHEKIEEKVGQSHSLFYDTYLQGVFVEKPILQLNEIEYLVVHKELFLRKITEGIFDICKKELPSDFGVEFGENFERYIEKLLLNFIPKTKVFKENQLRQYTSEKICDFMVVFEDYIYLIESKGVEYSAHIASENAMKQDNSTRKISTGFEQLYSVKEMINSGTFASLIGESEHKKIIASVITYKQIIAANTDWYYEKNIVPSLKKINSEKVESFQYRPQILSIIELELLLKYCNDTNKSYLDVFKERLEDNNHVLMGEWYNFFKLKTDGIPFLANTFKDYFDKLLSSVSLKDNYIIETI</sequence>
<organism evidence="1 2">
    <name type="scientific">Cohnella silvisoli</name>
    <dbReference type="NCBI Taxonomy" id="2873699"/>
    <lineage>
        <taxon>Bacteria</taxon>
        <taxon>Bacillati</taxon>
        <taxon>Bacillota</taxon>
        <taxon>Bacilli</taxon>
        <taxon>Bacillales</taxon>
        <taxon>Paenibacillaceae</taxon>
        <taxon>Cohnella</taxon>
    </lineage>
</organism>
<keyword evidence="2" id="KW-1185">Reference proteome</keyword>
<evidence type="ECO:0000313" key="2">
    <source>
        <dbReference type="Proteomes" id="UP001493487"/>
    </source>
</evidence>
<dbReference type="Proteomes" id="UP001493487">
    <property type="component" value="Unassembled WGS sequence"/>
</dbReference>
<comment type="caution">
    <text evidence="1">The sequence shown here is derived from an EMBL/GenBank/DDBJ whole genome shotgun (WGS) entry which is preliminary data.</text>
</comment>
<dbReference type="RefSeq" id="WP_232186427.1">
    <property type="nucleotide sequence ID" value="NZ_JAIOAP010000008.1"/>
</dbReference>